<reference evidence="1 3" key="1">
    <citation type="submission" date="2017-11" db="EMBL/GenBank/DDBJ databases">
        <title>The genome of Rhizophagus clarus HR1 reveals common genetic basis of auxotrophy among arbuscular mycorrhizal fungi.</title>
        <authorList>
            <person name="Kobayashi Y."/>
        </authorList>
    </citation>
    <scope>NUCLEOTIDE SEQUENCE [LARGE SCALE GENOMIC DNA]</scope>
    <source>
        <strain evidence="1 3">HR1</strain>
    </source>
</reference>
<keyword evidence="3" id="KW-1185">Reference proteome</keyword>
<dbReference type="EMBL" id="BEXD01000004">
    <property type="protein sequence ID" value="GBB83278.1"/>
    <property type="molecule type" value="Genomic_DNA"/>
</dbReference>
<dbReference type="SUPFAM" id="SSF52540">
    <property type="entry name" value="P-loop containing nucleoside triphosphate hydrolases"/>
    <property type="match status" value="1"/>
</dbReference>
<name>A0A2Z6QR26_9GLOM</name>
<comment type="caution">
    <text evidence="1">The sequence shown here is derived from an EMBL/GenBank/DDBJ whole genome shotgun (WGS) entry which is preliminary data.</text>
</comment>
<dbReference type="EMBL" id="BLAL01000255">
    <property type="protein sequence ID" value="GES97062.1"/>
    <property type="molecule type" value="Genomic_DNA"/>
</dbReference>
<sequence>MFSITNDKDKNPKWKNALEAFKHASEAKINADHKKYITVFISSENSLLKRMESHSSAWSRIYKLVIEIDDFNEEESINYLIKKCKIKKEEAKKLYDLVGGYILDLKIVADEFLNKQKFKDIKQQILMNAERKFEMAKLLQNQAYHEAGKI</sequence>
<evidence type="ECO:0000313" key="2">
    <source>
        <dbReference type="EMBL" id="GES97062.1"/>
    </source>
</evidence>
<dbReference type="AlphaFoldDB" id="A0A2Z6QR26"/>
<reference evidence="2" key="2">
    <citation type="submission" date="2019-10" db="EMBL/GenBank/DDBJ databases">
        <title>Conservation and host-specific expression of non-tandemly repeated heterogenous ribosome RNA gene in arbuscular mycorrhizal fungi.</title>
        <authorList>
            <person name="Maeda T."/>
            <person name="Kobayashi Y."/>
            <person name="Nakagawa T."/>
            <person name="Ezawa T."/>
            <person name="Yamaguchi K."/>
            <person name="Bino T."/>
            <person name="Nishimoto Y."/>
            <person name="Shigenobu S."/>
            <person name="Kawaguchi M."/>
        </authorList>
    </citation>
    <scope>NUCLEOTIDE SEQUENCE</scope>
    <source>
        <strain evidence="2">HR1</strain>
    </source>
</reference>
<dbReference type="Proteomes" id="UP000247702">
    <property type="component" value="Unassembled WGS sequence"/>
</dbReference>
<protein>
    <submittedName>
        <fullName evidence="2">P-loop containing nucleoside triphosphate hydrolase protein</fullName>
    </submittedName>
</protein>
<proteinExistence type="predicted"/>
<evidence type="ECO:0000313" key="1">
    <source>
        <dbReference type="EMBL" id="GBB83278.1"/>
    </source>
</evidence>
<gene>
    <name evidence="2" type="ORF">RCL2_002365000</name>
    <name evidence="1" type="ORF">RclHR1_10000001</name>
</gene>
<dbReference type="GO" id="GO:0016787">
    <property type="term" value="F:hydrolase activity"/>
    <property type="evidence" value="ECO:0007669"/>
    <property type="project" value="UniProtKB-KW"/>
</dbReference>
<accession>A0A2Z6QR26</accession>
<dbReference type="STRING" id="94130.A0A2Z6QR26"/>
<dbReference type="OrthoDB" id="2432464at2759"/>
<evidence type="ECO:0000313" key="3">
    <source>
        <dbReference type="Proteomes" id="UP000247702"/>
    </source>
</evidence>
<keyword evidence="2" id="KW-0378">Hydrolase</keyword>
<organism evidence="1 3">
    <name type="scientific">Rhizophagus clarus</name>
    <dbReference type="NCBI Taxonomy" id="94130"/>
    <lineage>
        <taxon>Eukaryota</taxon>
        <taxon>Fungi</taxon>
        <taxon>Fungi incertae sedis</taxon>
        <taxon>Mucoromycota</taxon>
        <taxon>Glomeromycotina</taxon>
        <taxon>Glomeromycetes</taxon>
        <taxon>Glomerales</taxon>
        <taxon>Glomeraceae</taxon>
        <taxon>Rhizophagus</taxon>
    </lineage>
</organism>
<dbReference type="InterPro" id="IPR027417">
    <property type="entry name" value="P-loop_NTPase"/>
</dbReference>
<dbReference type="Proteomes" id="UP000615446">
    <property type="component" value="Unassembled WGS sequence"/>
</dbReference>